<dbReference type="InterPro" id="IPR026444">
    <property type="entry name" value="Secre_tail"/>
</dbReference>
<protein>
    <submittedName>
        <fullName evidence="3">T9SS type A sorting domain-containing protein</fullName>
    </submittedName>
</protein>
<comment type="caution">
    <text evidence="3">The sequence shown here is derived from an EMBL/GenBank/DDBJ whole genome shotgun (WGS) entry which is preliminary data.</text>
</comment>
<dbReference type="NCBIfam" id="TIGR04183">
    <property type="entry name" value="Por_Secre_tail"/>
    <property type="match status" value="1"/>
</dbReference>
<dbReference type="AlphaFoldDB" id="A0A6I4IVF0"/>
<organism evidence="3 4">
    <name type="scientific">Flavobacterium profundi</name>
    <dbReference type="NCBI Taxonomy" id="1774945"/>
    <lineage>
        <taxon>Bacteria</taxon>
        <taxon>Pseudomonadati</taxon>
        <taxon>Bacteroidota</taxon>
        <taxon>Flavobacteriia</taxon>
        <taxon>Flavobacteriales</taxon>
        <taxon>Flavobacteriaceae</taxon>
        <taxon>Flavobacterium</taxon>
    </lineage>
</organism>
<evidence type="ECO:0000313" key="3">
    <source>
        <dbReference type="EMBL" id="MVO10785.1"/>
    </source>
</evidence>
<gene>
    <name evidence="3" type="ORF">GOQ30_16560</name>
</gene>
<dbReference type="OrthoDB" id="1253390at2"/>
<keyword evidence="4" id="KW-1185">Reference proteome</keyword>
<name>A0A6I4IVF0_9FLAO</name>
<proteinExistence type="predicted"/>
<dbReference type="Pfam" id="PF18962">
    <property type="entry name" value="Por_Secre_tail"/>
    <property type="match status" value="1"/>
</dbReference>
<dbReference type="RefSeq" id="WP_140999209.1">
    <property type="nucleotide sequence ID" value="NZ_VDCZ01000015.1"/>
</dbReference>
<evidence type="ECO:0000259" key="2">
    <source>
        <dbReference type="Pfam" id="PF18962"/>
    </source>
</evidence>
<feature type="domain" description="Secretion system C-terminal sorting" evidence="2">
    <location>
        <begin position="997"/>
        <end position="1068"/>
    </location>
</feature>
<dbReference type="Proteomes" id="UP000431264">
    <property type="component" value="Unassembled WGS sequence"/>
</dbReference>
<reference evidence="4" key="1">
    <citation type="submission" date="2019-05" db="EMBL/GenBank/DDBJ databases">
        <title>Flavobacterium profundi sp. nov., isolated from a deep-sea seamount.</title>
        <authorList>
            <person name="Zhang D.-C."/>
        </authorList>
    </citation>
    <scope>NUCLEOTIDE SEQUENCE [LARGE SCALE GENOMIC DNA]</scope>
    <source>
        <strain evidence="4">TP390</strain>
    </source>
</reference>
<evidence type="ECO:0000256" key="1">
    <source>
        <dbReference type="ARBA" id="ARBA00022729"/>
    </source>
</evidence>
<evidence type="ECO:0000313" key="4">
    <source>
        <dbReference type="Proteomes" id="UP000431264"/>
    </source>
</evidence>
<dbReference type="InterPro" id="IPR014755">
    <property type="entry name" value="Cu-Rt/internalin_Ig-like"/>
</dbReference>
<dbReference type="EMBL" id="WQLW01000015">
    <property type="protein sequence ID" value="MVO10785.1"/>
    <property type="molecule type" value="Genomic_DNA"/>
</dbReference>
<keyword evidence="1" id="KW-0732">Signal</keyword>
<accession>A0A6I4IVF0</accession>
<sequence>MRKLIFIQLVAFLMLQTVFGQISPVEEMKYSPNGYFETVFDHYGNSYQLKDLLAGADVKVGKSATSSIPIPCDTGIFELYFETGSGMEDQGDASHNARRAVVCRVFHDLSDFIVTPLKDLGNTTKVKIWVRNINNLPNVPSNALGLATSFYTMPYNTTANFGGIIDNEVWKTITLGSDSFINVASPLTNTNGNQSSSGNFYHGMMAFNFNSVIWNTNLGINAPTSQYDLYTVVLHEVTHALGFTSLINANGQSVFGTGYNYFSRYDSLLKNNGGTQKIITNNGTCSLYNYSFNSSLNTSILHPNTSSCVTDQTTCSTAIKFFGPTNTTPVYTSNCFEPGSSLSHFEDECIAPPNQGNNSYFAMSNAVGAAVTKRFLKPEERNALSDIGYRLNTSYGSSAVLNSSINYGGSITTGNTVAGTNDGIDSFGVYTFFGNTGTNINLTNLLTNDKNAISFECLEDVFDTTASIPTTSGSNSTPITFSSTIDGLHLLRYVPISANGQKGNISYIYVYINNDSCGTSTSCNLVINGNFEQHNGLPTGSSQLNGIVCGWHTTMASQSNEYFHEENSNINYKVPCNIVGFENDNSGGKAYVGMFIKNSGVVPLTEPLRTKLASSLLPNSSYQLSFDVSLGDFVRDSGVRFQAFFGDLIPPYSGFGYLPISNLDNMLFTNPTYSIFRNTWEKIVINFTTGNNSGEEYLYIGGLTSLSGPDFIIPQVPFIDCNTGNNGIKRNDPYYYLDNVSLISLNGGSFDIPNQVCTNVTINNLDSYLEALPIDGVFSGDGVSESNGIFSFDASIAGVGNHTITYTYTNSNGCEVEIYANIEVVSDGIIPEFDPIAPICSGGSITLPTTSVNFINGSWSPAVNNTATTTYTFTPNANQCGAVTTTLTVEVLPANDPSCSSNPCPPDLTLSTPETNNTIVYKTENWIKANSSYEVDGQNVTMKAGDSIVFEPNAHLKAGSVVTALIEVCTATSKMSTTKVVEKTILDEKTLNESIVLFPNPTTDRLTIASDMAAMNSIVITAMDGKIIYSNQTVNATKLELDTSNYQGGIYMVAITTINGTGFVKKLVKK</sequence>
<dbReference type="Gene3D" id="2.60.40.1220">
    <property type="match status" value="1"/>
</dbReference>